<protein>
    <submittedName>
        <fullName evidence="4">UbiD family decarboxylase</fullName>
    </submittedName>
</protein>
<name>A0A7V5PQY0_CALAY</name>
<organism evidence="4">
    <name type="scientific">Caldithrix abyssi</name>
    <dbReference type="NCBI Taxonomy" id="187145"/>
    <lineage>
        <taxon>Bacteria</taxon>
        <taxon>Pseudomonadati</taxon>
        <taxon>Calditrichota</taxon>
        <taxon>Calditrichia</taxon>
        <taxon>Calditrichales</taxon>
        <taxon>Calditrichaceae</taxon>
        <taxon>Caldithrix</taxon>
    </lineage>
</organism>
<evidence type="ECO:0000259" key="1">
    <source>
        <dbReference type="Pfam" id="PF01977"/>
    </source>
</evidence>
<dbReference type="GO" id="GO:0005737">
    <property type="term" value="C:cytoplasm"/>
    <property type="evidence" value="ECO:0007669"/>
    <property type="project" value="TreeGrafter"/>
</dbReference>
<dbReference type="InterPro" id="IPR002830">
    <property type="entry name" value="UbiD"/>
</dbReference>
<gene>
    <name evidence="4" type="ORF">ENJ89_10410</name>
</gene>
<dbReference type="InterPro" id="IPR049383">
    <property type="entry name" value="UbiD-like_N"/>
</dbReference>
<feature type="domain" description="3-octaprenyl-4-hydroxybenzoate carboxy-lyase-like C-terminal" evidence="3">
    <location>
        <begin position="318"/>
        <end position="452"/>
    </location>
</feature>
<evidence type="ECO:0000259" key="2">
    <source>
        <dbReference type="Pfam" id="PF20695"/>
    </source>
</evidence>
<sequence>MAYKTLLDCIKDLEAHGHLLRIKEEVDPHLEMAAIHRGIFQANGPAVFYERVKGSPFPAVSNLFGSKERAEFIFRRALGGVRNLLEFKAHPEQALRHPIKAAAAGWRARYALPKKTGRFPFRETTISSLPQIQSWPKDGGPFITLPQVFSRAPGSRSVLDSNLGMYRVQLAGNRYQPDRQIGLHYQIQRAIAAHHAAALQRGEKLKVSIFVGGPPAHTFAAVMPLPEGISELTFAGLLGGRRFRYVERDGFVLSADADFVITGYLEDGLLPEGPFGDHLGYYSLQHDFPVLRVEKVYHRPGAVWPFTVVGRPPQEDTIFGQMIHELTGPLIPKEIPGLRQVHAVDEAGVHPLLLAVGSERYVPYKERRPMELLTIAHAILGFGQLSLAKYLFIAAGEDDPALDANDVAAFFQHVLQRADWRKDLHFLTRTTMDTLDYSGKVINQGSKLIVAAAGKPIRNLSATVPAGLNLPEYFSAPKIALPGILVVQGADYGNAPQAKIHVEALTEALTRQAERLTGLPLVVIADDSAFTADSLANFLWVTFTRSDPAADVDGADSFYKEKHWGCRGPLIIDARKKPHHAPELEEDEQSAEKAERLLKKYGF</sequence>
<dbReference type="Pfam" id="PF20695">
    <property type="entry name" value="UbiD_N"/>
    <property type="match status" value="1"/>
</dbReference>
<dbReference type="PANTHER" id="PTHR30108:SF7">
    <property type="entry name" value="3-POLYPRENYL-4-HYDROXYBENZOATE DECARBOXYLASE"/>
    <property type="match status" value="1"/>
</dbReference>
<feature type="domain" description="3-octaprenyl-4-hydroxybenzoate carboxy-lyase-like N-terminal" evidence="2">
    <location>
        <begin position="10"/>
        <end position="75"/>
    </location>
</feature>
<comment type="caution">
    <text evidence="4">The sequence shown here is derived from an EMBL/GenBank/DDBJ whole genome shotgun (WGS) entry which is preliminary data.</text>
</comment>
<dbReference type="Proteomes" id="UP000886124">
    <property type="component" value="Unassembled WGS sequence"/>
</dbReference>
<dbReference type="NCBIfam" id="TIGR00148">
    <property type="entry name" value="UbiD family decarboxylase"/>
    <property type="match status" value="1"/>
</dbReference>
<reference evidence="4" key="1">
    <citation type="journal article" date="2020" name="mSystems">
        <title>Genome- and Community-Level Interaction Insights into Carbon Utilization and Element Cycling Functions of Hydrothermarchaeota in Hydrothermal Sediment.</title>
        <authorList>
            <person name="Zhou Z."/>
            <person name="Liu Y."/>
            <person name="Xu W."/>
            <person name="Pan J."/>
            <person name="Luo Z.H."/>
            <person name="Li M."/>
        </authorList>
    </citation>
    <scope>NUCLEOTIDE SEQUENCE [LARGE SCALE GENOMIC DNA]</scope>
    <source>
        <strain evidence="4">HyVt-527</strain>
    </source>
</reference>
<feature type="domain" description="3-octaprenyl-4-hydroxybenzoate carboxy-lyase-like Rift-related" evidence="1">
    <location>
        <begin position="123"/>
        <end position="312"/>
    </location>
</feature>
<dbReference type="PANTHER" id="PTHR30108">
    <property type="entry name" value="3-OCTAPRENYL-4-HYDROXYBENZOATE CARBOXY-LYASE-RELATED"/>
    <property type="match status" value="1"/>
</dbReference>
<dbReference type="EMBL" id="DROD01000663">
    <property type="protein sequence ID" value="HHJ53596.1"/>
    <property type="molecule type" value="Genomic_DNA"/>
</dbReference>
<evidence type="ECO:0000313" key="4">
    <source>
        <dbReference type="EMBL" id="HHJ53596.1"/>
    </source>
</evidence>
<dbReference type="Pfam" id="PF01977">
    <property type="entry name" value="UbiD"/>
    <property type="match status" value="1"/>
</dbReference>
<dbReference type="Gene3D" id="3.40.1670.10">
    <property type="entry name" value="UbiD C-terminal domain-like"/>
    <property type="match status" value="1"/>
</dbReference>
<dbReference type="InterPro" id="IPR048304">
    <property type="entry name" value="UbiD_Rift_dom"/>
</dbReference>
<evidence type="ECO:0000259" key="3">
    <source>
        <dbReference type="Pfam" id="PF20696"/>
    </source>
</evidence>
<dbReference type="SUPFAM" id="SSF143968">
    <property type="entry name" value="UbiD C-terminal domain-like"/>
    <property type="match status" value="2"/>
</dbReference>
<dbReference type="AlphaFoldDB" id="A0A7V5PQY0"/>
<accession>A0A7V5PQY0</accession>
<dbReference type="SUPFAM" id="SSF50475">
    <property type="entry name" value="FMN-binding split barrel"/>
    <property type="match status" value="1"/>
</dbReference>
<dbReference type="GO" id="GO:0016831">
    <property type="term" value="F:carboxy-lyase activity"/>
    <property type="evidence" value="ECO:0007669"/>
    <property type="project" value="InterPro"/>
</dbReference>
<dbReference type="Pfam" id="PF20696">
    <property type="entry name" value="UbiD_C"/>
    <property type="match status" value="1"/>
</dbReference>
<dbReference type="InterPro" id="IPR049381">
    <property type="entry name" value="UbiD-like_C"/>
</dbReference>
<proteinExistence type="predicted"/>